<evidence type="ECO:0000313" key="4">
    <source>
        <dbReference type="EMBL" id="MCG9964010.1"/>
    </source>
</evidence>
<dbReference type="Proteomes" id="UP000829384">
    <property type="component" value="Unassembled WGS sequence"/>
</dbReference>
<dbReference type="Pfam" id="PF03333">
    <property type="entry name" value="PapB"/>
    <property type="match status" value="1"/>
</dbReference>
<accession>A0ABS9QUI2</accession>
<sequence>MKTLIQGCENAQQFEILLKLTSISSQAKKDALRAYLVDGLPAKRAYARYGVTQQHFSEALATLNQKADLAMQYAALQKTKAENNFDELREKIIKAKQNGGYQPILMNHQYQTPPGDD</sequence>
<name>A0ABS9QUI2_9GAMM</name>
<proteinExistence type="predicted"/>
<feature type="coiled-coil region" evidence="3">
    <location>
        <begin position="71"/>
        <end position="98"/>
    </location>
</feature>
<dbReference type="InterPro" id="IPR053721">
    <property type="entry name" value="Fimbrial_Adhesin_Reg"/>
</dbReference>
<keyword evidence="2" id="KW-0804">Transcription</keyword>
<protein>
    <recommendedName>
        <fullName evidence="6">Transcriptional regulator</fullName>
    </recommendedName>
</protein>
<dbReference type="EMBL" id="JACSDI010000004">
    <property type="protein sequence ID" value="MCG9964010.1"/>
    <property type="molecule type" value="Genomic_DNA"/>
</dbReference>
<evidence type="ECO:0000313" key="5">
    <source>
        <dbReference type="Proteomes" id="UP000829384"/>
    </source>
</evidence>
<gene>
    <name evidence="4" type="ORF">H9J30_08805</name>
</gene>
<dbReference type="RefSeq" id="WP_240130678.1">
    <property type="nucleotide sequence ID" value="NZ_JACSDI010000004.1"/>
</dbReference>
<evidence type="ECO:0008006" key="6">
    <source>
        <dbReference type="Google" id="ProtNLM"/>
    </source>
</evidence>
<dbReference type="InterPro" id="IPR004356">
    <property type="entry name" value="Adhesin_operon_reg_prot"/>
</dbReference>
<reference evidence="4 5" key="1">
    <citation type="submission" date="2020-08" db="EMBL/GenBank/DDBJ databases">
        <title>Whole genome sequence of Shewanella sp strain PS-2.</title>
        <authorList>
            <person name="Das S.K."/>
        </authorList>
    </citation>
    <scope>NUCLEOTIDE SEQUENCE [LARGE SCALE GENOMIC DNA]</scope>
    <source>
        <strain evidence="4 5">PS-2</strain>
    </source>
</reference>
<keyword evidence="5" id="KW-1185">Reference proteome</keyword>
<comment type="caution">
    <text evidence="4">The sequence shown here is derived from an EMBL/GenBank/DDBJ whole genome shotgun (WGS) entry which is preliminary data.</text>
</comment>
<keyword evidence="3" id="KW-0175">Coiled coil</keyword>
<evidence type="ECO:0000256" key="2">
    <source>
        <dbReference type="ARBA" id="ARBA00023163"/>
    </source>
</evidence>
<organism evidence="4 5">
    <name type="scientific">Shewanella cutis</name>
    <dbReference type="NCBI Taxonomy" id="2766780"/>
    <lineage>
        <taxon>Bacteria</taxon>
        <taxon>Pseudomonadati</taxon>
        <taxon>Pseudomonadota</taxon>
        <taxon>Gammaproteobacteria</taxon>
        <taxon>Alteromonadales</taxon>
        <taxon>Shewanellaceae</taxon>
        <taxon>Shewanella</taxon>
    </lineage>
</organism>
<evidence type="ECO:0000256" key="3">
    <source>
        <dbReference type="SAM" id="Coils"/>
    </source>
</evidence>
<dbReference type="Gene3D" id="1.10.10.2690">
    <property type="match status" value="1"/>
</dbReference>
<evidence type="ECO:0000256" key="1">
    <source>
        <dbReference type="ARBA" id="ARBA00023015"/>
    </source>
</evidence>
<keyword evidence="1" id="KW-0805">Transcription regulation</keyword>